<dbReference type="Proteomes" id="UP001515480">
    <property type="component" value="Unassembled WGS sequence"/>
</dbReference>
<gene>
    <name evidence="1" type="ORF">AB1Y20_015416</name>
</gene>
<dbReference type="AlphaFoldDB" id="A0AB34K2H8"/>
<comment type="caution">
    <text evidence="1">The sequence shown here is derived from an EMBL/GenBank/DDBJ whole genome shotgun (WGS) entry which is preliminary data.</text>
</comment>
<name>A0AB34K2H8_PRYPA</name>
<dbReference type="EMBL" id="JBGBPQ010000003">
    <property type="protein sequence ID" value="KAL1526719.1"/>
    <property type="molecule type" value="Genomic_DNA"/>
</dbReference>
<sequence length="243" mass="25803">MSTLEAWTSAAWNTRDSGLELKAGRTASVAVAASDDRFGDRAISTSHHSPRHSDVLAAWSHVLLAAHKAAGAIREPMDHESYSPGKRPDFYLPVLNLALDVKTASLFTTKTPRAATHVAVAATAEHFLLTAFGDPRSGSSGEYSAALRRGTSVTLLITEVTGARHPHCDRLLRSCAEAFAETHPSVDGPPASLPFYALHSSLLSVASLRGLGRQLHTRALSSVSAASLRRRAPAPCARGRLSP</sequence>
<evidence type="ECO:0000313" key="2">
    <source>
        <dbReference type="Proteomes" id="UP001515480"/>
    </source>
</evidence>
<proteinExistence type="predicted"/>
<accession>A0AB34K2H8</accession>
<reference evidence="1 2" key="1">
    <citation type="journal article" date="2024" name="Science">
        <title>Giant polyketide synthase enzymes in the biosynthesis of giant marine polyether toxins.</title>
        <authorList>
            <person name="Fallon T.R."/>
            <person name="Shende V.V."/>
            <person name="Wierzbicki I.H."/>
            <person name="Pendleton A.L."/>
            <person name="Watervoot N.F."/>
            <person name="Auber R.P."/>
            <person name="Gonzalez D.J."/>
            <person name="Wisecaver J.H."/>
            <person name="Moore B.S."/>
        </authorList>
    </citation>
    <scope>NUCLEOTIDE SEQUENCE [LARGE SCALE GENOMIC DNA]</scope>
    <source>
        <strain evidence="1 2">12B1</strain>
    </source>
</reference>
<keyword evidence="2" id="KW-1185">Reference proteome</keyword>
<organism evidence="1 2">
    <name type="scientific">Prymnesium parvum</name>
    <name type="common">Toxic golden alga</name>
    <dbReference type="NCBI Taxonomy" id="97485"/>
    <lineage>
        <taxon>Eukaryota</taxon>
        <taxon>Haptista</taxon>
        <taxon>Haptophyta</taxon>
        <taxon>Prymnesiophyceae</taxon>
        <taxon>Prymnesiales</taxon>
        <taxon>Prymnesiaceae</taxon>
        <taxon>Prymnesium</taxon>
    </lineage>
</organism>
<protein>
    <submittedName>
        <fullName evidence="1">Uncharacterized protein</fullName>
    </submittedName>
</protein>
<evidence type="ECO:0000313" key="1">
    <source>
        <dbReference type="EMBL" id="KAL1526719.1"/>
    </source>
</evidence>